<evidence type="ECO:0000313" key="3">
    <source>
        <dbReference type="Proteomes" id="UP000545507"/>
    </source>
</evidence>
<evidence type="ECO:0000313" key="2">
    <source>
        <dbReference type="EMBL" id="NWF46775.1"/>
    </source>
</evidence>
<feature type="transmembrane region" description="Helical" evidence="1">
    <location>
        <begin position="214"/>
        <end position="234"/>
    </location>
</feature>
<name>A0A7Y8GXN2_9BURK</name>
<protein>
    <submittedName>
        <fullName evidence="2">DUF4239 domain-containing protein</fullName>
    </submittedName>
</protein>
<organism evidence="2 3">
    <name type="scientific">Hydrogenophaga aromaticivorans</name>
    <dbReference type="NCBI Taxonomy" id="2610898"/>
    <lineage>
        <taxon>Bacteria</taxon>
        <taxon>Pseudomonadati</taxon>
        <taxon>Pseudomonadota</taxon>
        <taxon>Betaproteobacteria</taxon>
        <taxon>Burkholderiales</taxon>
        <taxon>Comamonadaceae</taxon>
        <taxon>Hydrogenophaga</taxon>
    </lineage>
</organism>
<dbReference type="AlphaFoldDB" id="A0A7Y8GXN2"/>
<sequence length="258" mass="27284">MEPTRLAIYDHYAYAAVALIGTAVAALLLLRVLAAPRWRAGMLTLSGVVPPFLNILGVLFGLTLAFIANDTWSAHDRAMSAVYREADSLRTLDALARGLPEVPQAALRAAVSEHAAATASEWQQLAHRSSSPAAQQSADHLLSLVASPAMAHAASASVHSLMLGAVVHLRNDRDQRIALSQMHVNPLKWMGMAFLGLLTMVSIAIVHVEQLRAATVAIVLFAVAAAPTAAIVLMQGNPFQTPSFVSPAPIAQMAQPSP</sequence>
<keyword evidence="3" id="KW-1185">Reference proteome</keyword>
<feature type="transmembrane region" description="Helical" evidence="1">
    <location>
        <begin position="189"/>
        <end position="208"/>
    </location>
</feature>
<dbReference type="RefSeq" id="WP_177136676.1">
    <property type="nucleotide sequence ID" value="NZ_JAGPWB010000008.1"/>
</dbReference>
<dbReference type="Pfam" id="PF14023">
    <property type="entry name" value="Bestrophin-like"/>
    <property type="match status" value="1"/>
</dbReference>
<proteinExistence type="predicted"/>
<evidence type="ECO:0000256" key="1">
    <source>
        <dbReference type="SAM" id="Phobius"/>
    </source>
</evidence>
<gene>
    <name evidence="2" type="ORF">F3K02_16165</name>
</gene>
<keyword evidence="1" id="KW-1133">Transmembrane helix</keyword>
<dbReference type="EMBL" id="VYGV01000015">
    <property type="protein sequence ID" value="NWF46775.1"/>
    <property type="molecule type" value="Genomic_DNA"/>
</dbReference>
<reference evidence="2 3" key="1">
    <citation type="submission" date="2019-09" db="EMBL/GenBank/DDBJ databases">
        <title>Hydrogenophaga aromatica sp. nov., isolated from a para-xylene-degrading enrichment culture.</title>
        <authorList>
            <person name="Tancsics A."/>
            <person name="Banerjee S."/>
        </authorList>
    </citation>
    <scope>NUCLEOTIDE SEQUENCE [LARGE SCALE GENOMIC DNA]</scope>
    <source>
        <strain evidence="2 3">D2P1</strain>
    </source>
</reference>
<keyword evidence="1" id="KW-0472">Membrane</keyword>
<dbReference type="InterPro" id="IPR025333">
    <property type="entry name" value="DUF4239"/>
</dbReference>
<feature type="transmembrane region" description="Helical" evidence="1">
    <location>
        <begin position="42"/>
        <end position="67"/>
    </location>
</feature>
<comment type="caution">
    <text evidence="2">The sequence shown here is derived from an EMBL/GenBank/DDBJ whole genome shotgun (WGS) entry which is preliminary data.</text>
</comment>
<keyword evidence="1" id="KW-0812">Transmembrane</keyword>
<dbReference type="Proteomes" id="UP000545507">
    <property type="component" value="Unassembled WGS sequence"/>
</dbReference>
<feature type="transmembrane region" description="Helical" evidence="1">
    <location>
        <begin position="12"/>
        <end position="30"/>
    </location>
</feature>
<accession>A0A7Y8GXN2</accession>